<feature type="compositionally biased region" description="Low complexity" evidence="1">
    <location>
        <begin position="602"/>
        <end position="620"/>
    </location>
</feature>
<evidence type="ECO:0000259" key="2">
    <source>
        <dbReference type="SMART" id="SM00128"/>
    </source>
</evidence>
<dbReference type="GO" id="GO:0004439">
    <property type="term" value="F:phosphatidylinositol-4,5-bisphosphate 5-phosphatase activity"/>
    <property type="evidence" value="ECO:0007669"/>
    <property type="project" value="TreeGrafter"/>
</dbReference>
<dbReference type="Gene3D" id="2.130.10.10">
    <property type="entry name" value="YVTN repeat-like/Quinoprotein amine dehydrogenase"/>
    <property type="match status" value="2"/>
</dbReference>
<dbReference type="Proteomes" id="UP000011976">
    <property type="component" value="Unassembled WGS sequence"/>
</dbReference>
<sequence>MDAESHSLLSDCLCQGFQHIQRMAVSFGWAGVCRRRNQAVPSEAWKGRNLQKSSDLLCSQAQVTFRDTFLGVETHVLTHGPAPSQMRPCRFPPELERPRPFLPLHHFAPPVVLIHQAGQEPDEFGALPGGVSNLRSRFEQLSKSESSRPSHTPHTSSNNIRHKDLNATHTFGLAEKKLSLAQNAGNGPVRPPKPKKAPSPVSDDPSASHKPAHAGPSTISVADLAALSVSAGSSTSSVDQIRPASIKDRQISHTRVPSGQAKQLAASACKFGEPDRSLRASKPSLPRESSSSMSASTTASATASASASDAEGPSKPRLPPPRPPKPSTSSHGIQILDDSDLERLAHMGSSSRVTSIANLFGSHSAAKPKATGTNATLSPGRISTGGHFLKYSRSNEQLSPTAPAAESQSDPFKKLPPTVPPRPLKTDASADSLSALPGSIASVLLDVDSGSFPAVPTKPVATTVTRASPPPLPARDSVPIDNVEFRRRSLSASKSTGSLPVLSDMFPAEELDTPPSPARRPAGTDAATMTQDGSTFLPPPQRTAAPPVSNPGPHRAHTVSARTKPIPVPSLAARQTKHARSMTPSGTDFVAAPILPPPVRNANATSAAAATKSFGSSGFARRQPGSDSSEEEDDGDFASSLSPSSSFKATAGLRRSHAAADMTPGGLPDTSHANRRAPKFNPDCGTSAKQGFQCFAVCGHTVVTGSGDKVKVYRVGESASGVGEKLCTVGEHLSKEVKLTALEFRPPNHGIAPVPAIGRRSHGETADEGRYLWCGTKDGHIWELDIAEAQVVHSRQNVHSDPIQLLKRVGNKMLSLDEGGKISIWLPSADPDPAIAGLRLSNQPITQRIAMEKGSHACIVGQQLWVAAGPSAQRNAKDYAGSKGPRIRIYNPFADDKPFNALSKAAAIAPEMAEGVGVVTGGAVIPSRPDYVYFGHDSGHVSIWSRQTYECVGVRKLGPHGITALAGVLKYLWVATRAGTISVFDTDTAPWRAIKIWTAHKEPITAIKVDENGIQKVGRLQVASGGLDAAVHLWDGTLSFDWIQAEQSKREHEFSTYRSIKTLQVTFNMDAASPADLETSAENMEVFGSMLRNACQIGSDSLAADRPPDIIVFGFQELIDLESKKLTAKSLLLGGGKKKANDLGDRVSRQYRAWYDKLIQIVRYAMPPTCGYLLVQSESLVGLFTCVFVKQTEFKNIRELAISTVKTGMGGRYGNKGAVIARMVVQDTSIVFVNSHLAAGQKHVKQRNADVADILEYPTVFQDAHADPAAYVGGGDGSMILDHELCFWAGDLNYRIDHSRETVLSAIGARKITPLLEQDQLRKELKQNPAFRLKDFSEAPISFLPTYKYDRGSYEWDTSEKNRIPAWCDRILFKSHHPERIRCLEYRRWEATISDHRPVTAIFEAKIKAADHSKRQQVLDELKSAWSSLEEKLLANAVVFYSDPQ</sequence>
<proteinExistence type="predicted"/>
<evidence type="ECO:0000256" key="1">
    <source>
        <dbReference type="SAM" id="MobiDB-lite"/>
    </source>
</evidence>
<dbReference type="InterPro" id="IPR000300">
    <property type="entry name" value="IPPc"/>
</dbReference>
<name>M9MG67_PSEA3</name>
<dbReference type="Pfam" id="PF22669">
    <property type="entry name" value="Exo_endo_phos2"/>
    <property type="match status" value="1"/>
</dbReference>
<dbReference type="SMART" id="SM00320">
    <property type="entry name" value="WD40"/>
    <property type="match status" value="2"/>
</dbReference>
<dbReference type="EMBL" id="DF196779">
    <property type="protein sequence ID" value="GAC74942.1"/>
    <property type="molecule type" value="Genomic_DNA"/>
</dbReference>
<feature type="region of interest" description="Disordered" evidence="1">
    <location>
        <begin position="396"/>
        <end position="430"/>
    </location>
</feature>
<dbReference type="Gene3D" id="3.60.10.10">
    <property type="entry name" value="Endonuclease/exonuclease/phosphatase"/>
    <property type="match status" value="1"/>
</dbReference>
<feature type="region of interest" description="Disordered" evidence="1">
    <location>
        <begin position="231"/>
        <end position="333"/>
    </location>
</feature>
<evidence type="ECO:0000313" key="3">
    <source>
        <dbReference type="EMBL" id="GAC74942.1"/>
    </source>
</evidence>
<dbReference type="InterPro" id="IPR036322">
    <property type="entry name" value="WD40_repeat_dom_sf"/>
</dbReference>
<feature type="region of interest" description="Disordered" evidence="1">
    <location>
        <begin position="602"/>
        <end position="678"/>
    </location>
</feature>
<organism evidence="3 4">
    <name type="scientific">Pseudozyma antarctica (strain T-34)</name>
    <name type="common">Yeast</name>
    <name type="synonym">Candida antarctica</name>
    <dbReference type="NCBI Taxonomy" id="1151754"/>
    <lineage>
        <taxon>Eukaryota</taxon>
        <taxon>Fungi</taxon>
        <taxon>Dikarya</taxon>
        <taxon>Basidiomycota</taxon>
        <taxon>Ustilaginomycotina</taxon>
        <taxon>Ustilaginomycetes</taxon>
        <taxon>Ustilaginales</taxon>
        <taxon>Ustilaginaceae</taxon>
        <taxon>Moesziomyces</taxon>
    </lineage>
</organism>
<dbReference type="InterPro" id="IPR036691">
    <property type="entry name" value="Endo/exonu/phosph_ase_sf"/>
</dbReference>
<protein>
    <submittedName>
        <fullName evidence="3">Predicted haloacid-halidohydrolase and related hydrolases</fullName>
    </submittedName>
</protein>
<dbReference type="SMART" id="SM00128">
    <property type="entry name" value="IPPc"/>
    <property type="match status" value="1"/>
</dbReference>
<feature type="domain" description="Inositol polyphosphate-related phosphatase" evidence="2">
    <location>
        <begin position="1058"/>
        <end position="1411"/>
    </location>
</feature>
<feature type="region of interest" description="Disordered" evidence="1">
    <location>
        <begin position="182"/>
        <end position="216"/>
    </location>
</feature>
<dbReference type="PANTHER" id="PTHR11200:SF240">
    <property type="entry name" value="INOSITOL POLYPHOSPHATE 5-PHOSPHATASE C9G1.10C-RELATED"/>
    <property type="match status" value="1"/>
</dbReference>
<feature type="compositionally biased region" description="Pro residues" evidence="1">
    <location>
        <begin position="316"/>
        <end position="326"/>
    </location>
</feature>
<dbReference type="InterPro" id="IPR046985">
    <property type="entry name" value="IP5"/>
</dbReference>
<dbReference type="STRING" id="1151754.M9MG67"/>
<dbReference type="InterPro" id="IPR001680">
    <property type="entry name" value="WD40_rpt"/>
</dbReference>
<gene>
    <name evidence="3" type="ORF">PANT_13d00070</name>
</gene>
<dbReference type="OrthoDB" id="2248459at2759"/>
<accession>M9MG67</accession>
<feature type="region of interest" description="Disordered" evidence="1">
    <location>
        <begin position="137"/>
        <end position="165"/>
    </location>
</feature>
<dbReference type="SUPFAM" id="SSF56219">
    <property type="entry name" value="DNase I-like"/>
    <property type="match status" value="1"/>
</dbReference>
<feature type="compositionally biased region" description="Basic and acidic residues" evidence="1">
    <location>
        <begin position="137"/>
        <end position="148"/>
    </location>
</feature>
<reference evidence="4" key="1">
    <citation type="journal article" date="2013" name="Genome Announc.">
        <title>Genome sequence of the basidiomycetous yeast Pseudozyma antarctica T-34, a producer of the glycolipid biosurfactants mannosylerythritol lipids.</title>
        <authorList>
            <person name="Morita T."/>
            <person name="Koike H."/>
            <person name="Koyama Y."/>
            <person name="Hagiwara H."/>
            <person name="Ito E."/>
            <person name="Fukuoka T."/>
            <person name="Imura T."/>
            <person name="Machida M."/>
            <person name="Kitamoto D."/>
        </authorList>
    </citation>
    <scope>NUCLEOTIDE SEQUENCE [LARGE SCALE GENOMIC DNA]</scope>
    <source>
        <strain evidence="4">T-34</strain>
    </source>
</reference>
<evidence type="ECO:0000313" key="4">
    <source>
        <dbReference type="Proteomes" id="UP000011976"/>
    </source>
</evidence>
<feature type="compositionally biased region" description="Polar residues" evidence="1">
    <location>
        <begin position="396"/>
        <end position="410"/>
    </location>
</feature>
<dbReference type="GO" id="GO:0046856">
    <property type="term" value="P:phosphatidylinositol dephosphorylation"/>
    <property type="evidence" value="ECO:0007669"/>
    <property type="project" value="InterPro"/>
</dbReference>
<feature type="region of interest" description="Disordered" evidence="1">
    <location>
        <begin position="506"/>
        <end position="590"/>
    </location>
</feature>
<feature type="compositionally biased region" description="Low complexity" evidence="1">
    <location>
        <begin position="289"/>
        <end position="308"/>
    </location>
</feature>
<dbReference type="PANTHER" id="PTHR11200">
    <property type="entry name" value="INOSITOL 5-PHOSPHATASE"/>
    <property type="match status" value="1"/>
</dbReference>
<keyword evidence="3" id="KW-0378">Hydrolase</keyword>
<dbReference type="SUPFAM" id="SSF50978">
    <property type="entry name" value="WD40 repeat-like"/>
    <property type="match status" value="1"/>
</dbReference>
<dbReference type="InterPro" id="IPR015943">
    <property type="entry name" value="WD40/YVTN_repeat-like_dom_sf"/>
</dbReference>